<keyword evidence="2" id="KW-1185">Reference proteome</keyword>
<reference evidence="1 2" key="1">
    <citation type="submission" date="2018-11" db="EMBL/GenBank/DDBJ databases">
        <authorList>
            <person name="Li F."/>
        </authorList>
    </citation>
    <scope>NUCLEOTIDE SEQUENCE [LARGE SCALE GENOMIC DNA]</scope>
    <source>
        <strain evidence="1 2">Gsoil 818</strain>
    </source>
</reference>
<sequence>MTAELTRRILVVTDHAEPTQELKDAIRQRAERGDVQFRLVVLNPARAEVHLLHPERHDKASQAEQVMLQALPDLSEAAGAPVIGSVSVRHDPMDAVEETIFSEPVDEIMLAVPAHHLATALHQDLQHRLEHFHLPVTVVRAEG</sequence>
<dbReference type="Gene3D" id="3.40.50.620">
    <property type="entry name" value="HUPs"/>
    <property type="match status" value="1"/>
</dbReference>
<protein>
    <recommendedName>
        <fullName evidence="3">Universal stress protein</fullName>
    </recommendedName>
</protein>
<accession>A0A3N0GNC4</accession>
<evidence type="ECO:0008006" key="3">
    <source>
        <dbReference type="Google" id="ProtNLM"/>
    </source>
</evidence>
<dbReference type="InterPro" id="IPR014729">
    <property type="entry name" value="Rossmann-like_a/b/a_fold"/>
</dbReference>
<gene>
    <name evidence="1" type="ORF">EFL26_13645</name>
</gene>
<evidence type="ECO:0000313" key="2">
    <source>
        <dbReference type="Proteomes" id="UP000279994"/>
    </source>
</evidence>
<evidence type="ECO:0000313" key="1">
    <source>
        <dbReference type="EMBL" id="RNM13984.1"/>
    </source>
</evidence>
<dbReference type="EMBL" id="RJSF01000040">
    <property type="protein sequence ID" value="RNM13984.1"/>
    <property type="molecule type" value="Genomic_DNA"/>
</dbReference>
<dbReference type="AlphaFoldDB" id="A0A3N0GNC4"/>
<organism evidence="1 2">
    <name type="scientific">Nocardioides pocheonensis</name>
    <dbReference type="NCBI Taxonomy" id="661485"/>
    <lineage>
        <taxon>Bacteria</taxon>
        <taxon>Bacillati</taxon>
        <taxon>Actinomycetota</taxon>
        <taxon>Actinomycetes</taxon>
        <taxon>Propionibacteriales</taxon>
        <taxon>Nocardioidaceae</taxon>
        <taxon>Nocardioides</taxon>
    </lineage>
</organism>
<proteinExistence type="predicted"/>
<dbReference type="Proteomes" id="UP000279994">
    <property type="component" value="Unassembled WGS sequence"/>
</dbReference>
<comment type="caution">
    <text evidence="1">The sequence shown here is derived from an EMBL/GenBank/DDBJ whole genome shotgun (WGS) entry which is preliminary data.</text>
</comment>
<dbReference type="SUPFAM" id="SSF52402">
    <property type="entry name" value="Adenine nucleotide alpha hydrolases-like"/>
    <property type="match status" value="1"/>
</dbReference>
<dbReference type="RefSeq" id="WP_123223392.1">
    <property type="nucleotide sequence ID" value="NZ_RJSF01000040.1"/>
</dbReference>
<name>A0A3N0GNC4_9ACTN</name>
<dbReference type="OrthoDB" id="3785774at2"/>